<dbReference type="PANTHER" id="PTHR46413">
    <property type="entry name" value="HEAVY METAL-ASSOCIATED ISOPRENYLATED PLANT PROTEIN 6"/>
    <property type="match status" value="1"/>
</dbReference>
<dbReference type="PROSITE" id="PS50846">
    <property type="entry name" value="HMA_2"/>
    <property type="match status" value="2"/>
</dbReference>
<proteinExistence type="predicted"/>
<feature type="domain" description="HMA" evidence="3">
    <location>
        <begin position="159"/>
        <end position="222"/>
    </location>
</feature>
<keyword evidence="2" id="KW-0812">Transmembrane</keyword>
<evidence type="ECO:0000313" key="4">
    <source>
        <dbReference type="EMBL" id="RVW17546.1"/>
    </source>
</evidence>
<evidence type="ECO:0000313" key="5">
    <source>
        <dbReference type="Proteomes" id="UP000288805"/>
    </source>
</evidence>
<evidence type="ECO:0000256" key="1">
    <source>
        <dbReference type="SAM" id="MobiDB-lite"/>
    </source>
</evidence>
<protein>
    <submittedName>
        <fullName evidence="4">Heavy metal-associated isoprenylated plant protein 6</fullName>
    </submittedName>
</protein>
<dbReference type="InterPro" id="IPR006121">
    <property type="entry name" value="HMA_dom"/>
</dbReference>
<dbReference type="InterPro" id="IPR044594">
    <property type="entry name" value="HIPP01/3/5/6"/>
</dbReference>
<gene>
    <name evidence="4" type="primary">HIPP06_2</name>
    <name evidence="4" type="ORF">CK203_083490</name>
</gene>
<dbReference type="GO" id="GO:0046872">
    <property type="term" value="F:metal ion binding"/>
    <property type="evidence" value="ECO:0007669"/>
    <property type="project" value="InterPro"/>
</dbReference>
<comment type="caution">
    <text evidence="4">The sequence shown here is derived from an EMBL/GenBank/DDBJ whole genome shotgun (WGS) entry which is preliminary data.</text>
</comment>
<name>A0A438C3Q6_VITVI</name>
<dbReference type="SUPFAM" id="SSF55008">
    <property type="entry name" value="HMA, heavy metal-associated domain"/>
    <property type="match status" value="2"/>
</dbReference>
<feature type="region of interest" description="Disordered" evidence="1">
    <location>
        <begin position="224"/>
        <end position="256"/>
    </location>
</feature>
<dbReference type="Proteomes" id="UP000288805">
    <property type="component" value="Unassembled WGS sequence"/>
</dbReference>
<dbReference type="InterPro" id="IPR036163">
    <property type="entry name" value="HMA_dom_sf"/>
</dbReference>
<dbReference type="Gene3D" id="3.30.70.100">
    <property type="match status" value="2"/>
</dbReference>
<keyword evidence="2" id="KW-1133">Transmembrane helix</keyword>
<feature type="transmembrane region" description="Helical" evidence="2">
    <location>
        <begin position="12"/>
        <end position="30"/>
    </location>
</feature>
<dbReference type="CDD" id="cd00371">
    <property type="entry name" value="HMA"/>
    <property type="match status" value="2"/>
</dbReference>
<accession>A0A438C3Q6</accession>
<dbReference type="PANTHER" id="PTHR46413:SF34">
    <property type="entry name" value="HEAVY METAL-ASSOCIATED ISOPRENYLATED PLANT PROTEIN 3-LIKE"/>
    <property type="match status" value="1"/>
</dbReference>
<feature type="compositionally biased region" description="Basic and acidic residues" evidence="1">
    <location>
        <begin position="113"/>
        <end position="156"/>
    </location>
</feature>
<organism evidence="4 5">
    <name type="scientific">Vitis vinifera</name>
    <name type="common">Grape</name>
    <dbReference type="NCBI Taxonomy" id="29760"/>
    <lineage>
        <taxon>Eukaryota</taxon>
        <taxon>Viridiplantae</taxon>
        <taxon>Streptophyta</taxon>
        <taxon>Embryophyta</taxon>
        <taxon>Tracheophyta</taxon>
        <taxon>Spermatophyta</taxon>
        <taxon>Magnoliopsida</taxon>
        <taxon>eudicotyledons</taxon>
        <taxon>Gunneridae</taxon>
        <taxon>Pentapetalae</taxon>
        <taxon>rosids</taxon>
        <taxon>Vitales</taxon>
        <taxon>Vitaceae</taxon>
        <taxon>Viteae</taxon>
        <taxon>Vitis</taxon>
    </lineage>
</organism>
<dbReference type="EMBL" id="QGNW01002576">
    <property type="protein sequence ID" value="RVW17546.1"/>
    <property type="molecule type" value="Genomic_DNA"/>
</dbReference>
<keyword evidence="2" id="KW-0472">Membrane</keyword>
<evidence type="ECO:0000256" key="2">
    <source>
        <dbReference type="SAM" id="Phobius"/>
    </source>
</evidence>
<feature type="domain" description="HMA" evidence="3">
    <location>
        <begin position="56"/>
        <end position="119"/>
    </location>
</feature>
<feature type="region of interest" description="Disordered" evidence="1">
    <location>
        <begin position="113"/>
        <end position="160"/>
    </location>
</feature>
<dbReference type="AlphaFoldDB" id="A0A438C3Q6"/>
<evidence type="ECO:0000259" key="3">
    <source>
        <dbReference type="PROSITE" id="PS50846"/>
    </source>
</evidence>
<sequence>MGEVNFLSTHPTHFSSFFTPLIFYFLLLLLQKKQNKNEGEKKNDGNGGAKKEDSGLITVVLKVDLHCEGCGSKVVKYLKGLDGVANAKADSDTNKVTVIGKVDPAMLREKLEQKTKKKVELLSPAPKKEKKNDDGGGDKKAEKKPEKKAEDKKPKEPPVTTAVLKIDLHCAGCIDKIQRTVSKTKGVESKSIDKQKNLVTVTGTMDVKALVESLKDRLKRPVEIVPPKKDAGGGGGGEKKAKDGDKKADGGGKKEEGVKAEENYFLHESMPGFGFTAGPGQFYPPHPAHPAQMNAPPGYGYGAGYAPAYGPGYGYGYAAESAHAPQMFSDENPNACSVM</sequence>
<dbReference type="Pfam" id="PF00403">
    <property type="entry name" value="HMA"/>
    <property type="match status" value="2"/>
</dbReference>
<reference evidence="4 5" key="1">
    <citation type="journal article" date="2018" name="PLoS Genet.">
        <title>Population sequencing reveals clonal diversity and ancestral inbreeding in the grapevine cultivar Chardonnay.</title>
        <authorList>
            <person name="Roach M.J."/>
            <person name="Johnson D.L."/>
            <person name="Bohlmann J."/>
            <person name="van Vuuren H.J."/>
            <person name="Jones S.J."/>
            <person name="Pretorius I.S."/>
            <person name="Schmidt S.A."/>
            <person name="Borneman A.R."/>
        </authorList>
    </citation>
    <scope>NUCLEOTIDE SEQUENCE [LARGE SCALE GENOMIC DNA]</scope>
    <source>
        <strain evidence="5">cv. Chardonnay</strain>
        <tissue evidence="4">Leaf</tissue>
    </source>
</reference>